<evidence type="ECO:0000256" key="3">
    <source>
        <dbReference type="ARBA" id="ARBA00012584"/>
    </source>
</evidence>
<accession>A0ABV9IB29</accession>
<name>A0ABV9IB29_9DEIO</name>
<keyword evidence="5 13" id="KW-0808">Transferase</keyword>
<evidence type="ECO:0000256" key="4">
    <source>
        <dbReference type="ARBA" id="ARBA00022490"/>
    </source>
</evidence>
<dbReference type="Pfam" id="PF01300">
    <property type="entry name" value="Sua5_yciO_yrdC"/>
    <property type="match status" value="1"/>
</dbReference>
<keyword evidence="6" id="KW-0819">tRNA processing</keyword>
<keyword evidence="8" id="KW-0547">Nucleotide-binding</keyword>
<dbReference type="Proteomes" id="UP001595952">
    <property type="component" value="Unassembled WGS sequence"/>
</dbReference>
<keyword evidence="4" id="KW-0963">Cytoplasm</keyword>
<protein>
    <recommendedName>
        <fullName evidence="10">L-threonylcarbamoyladenylate synthase</fullName>
        <ecNumber evidence="3">2.7.7.87</ecNumber>
    </recommendedName>
    <alternativeName>
        <fullName evidence="10">L-threonylcarbamoyladenylate synthase</fullName>
    </alternativeName>
</protein>
<comment type="caution">
    <text evidence="13">The sequence shown here is derived from an EMBL/GenBank/DDBJ whole genome shotgun (WGS) entry which is preliminary data.</text>
</comment>
<keyword evidence="9" id="KW-0067">ATP-binding</keyword>
<reference evidence="14" key="1">
    <citation type="journal article" date="2019" name="Int. J. Syst. Evol. Microbiol.">
        <title>The Global Catalogue of Microorganisms (GCM) 10K type strain sequencing project: providing services to taxonomists for standard genome sequencing and annotation.</title>
        <authorList>
            <consortium name="The Broad Institute Genomics Platform"/>
            <consortium name="The Broad Institute Genome Sequencing Center for Infectious Disease"/>
            <person name="Wu L."/>
            <person name="Ma J."/>
        </authorList>
    </citation>
    <scope>NUCLEOTIDE SEQUENCE [LARGE SCALE GENOMIC DNA]</scope>
    <source>
        <strain evidence="14">CCUG 55995</strain>
    </source>
</reference>
<evidence type="ECO:0000313" key="14">
    <source>
        <dbReference type="Proteomes" id="UP001595952"/>
    </source>
</evidence>
<proteinExistence type="inferred from homology"/>
<evidence type="ECO:0000256" key="8">
    <source>
        <dbReference type="ARBA" id="ARBA00022741"/>
    </source>
</evidence>
<organism evidence="13 14">
    <name type="scientific">Deinococcus hohokamensis</name>
    <dbReference type="NCBI Taxonomy" id="309883"/>
    <lineage>
        <taxon>Bacteria</taxon>
        <taxon>Thermotogati</taxon>
        <taxon>Deinococcota</taxon>
        <taxon>Deinococci</taxon>
        <taxon>Deinococcales</taxon>
        <taxon>Deinococcaceae</taxon>
        <taxon>Deinococcus</taxon>
    </lineage>
</organism>
<evidence type="ECO:0000256" key="6">
    <source>
        <dbReference type="ARBA" id="ARBA00022694"/>
    </source>
</evidence>
<evidence type="ECO:0000256" key="10">
    <source>
        <dbReference type="ARBA" id="ARBA00029774"/>
    </source>
</evidence>
<evidence type="ECO:0000256" key="11">
    <source>
        <dbReference type="ARBA" id="ARBA00048366"/>
    </source>
</evidence>
<comment type="catalytic activity">
    <reaction evidence="11">
        <text>L-threonine + hydrogencarbonate + ATP = L-threonylcarbamoyladenylate + diphosphate + H2O</text>
        <dbReference type="Rhea" id="RHEA:36407"/>
        <dbReference type="ChEBI" id="CHEBI:15377"/>
        <dbReference type="ChEBI" id="CHEBI:17544"/>
        <dbReference type="ChEBI" id="CHEBI:30616"/>
        <dbReference type="ChEBI" id="CHEBI:33019"/>
        <dbReference type="ChEBI" id="CHEBI:57926"/>
        <dbReference type="ChEBI" id="CHEBI:73682"/>
        <dbReference type="EC" id="2.7.7.87"/>
    </reaction>
</comment>
<dbReference type="GO" id="GO:0061710">
    <property type="term" value="F:L-threonylcarbamoyladenylate synthase"/>
    <property type="evidence" value="ECO:0007669"/>
    <property type="project" value="UniProtKB-EC"/>
</dbReference>
<evidence type="ECO:0000256" key="2">
    <source>
        <dbReference type="ARBA" id="ARBA00007663"/>
    </source>
</evidence>
<comment type="similarity">
    <text evidence="2">Belongs to the SUA5 family.</text>
</comment>
<dbReference type="Gene3D" id="3.90.870.10">
    <property type="entry name" value="DHBP synthase"/>
    <property type="match status" value="1"/>
</dbReference>
<dbReference type="PANTHER" id="PTHR17490">
    <property type="entry name" value="SUA5"/>
    <property type="match status" value="1"/>
</dbReference>
<feature type="domain" description="YrdC-like" evidence="12">
    <location>
        <begin position="19"/>
        <end position="199"/>
    </location>
</feature>
<dbReference type="InterPro" id="IPR050156">
    <property type="entry name" value="TC-AMP_synthase_SUA5"/>
</dbReference>
<gene>
    <name evidence="13" type="ORF">ACFO0D_14515</name>
</gene>
<evidence type="ECO:0000313" key="13">
    <source>
        <dbReference type="EMBL" id="MFC4639547.1"/>
    </source>
</evidence>
<sequence>MNAQRPFSMFPGDAPPTWLAAVEAAAQVLRRGGVVAYPSETVWGLAALPDSESALDRLYALKGRAADKPVQLSCQNLEAAQRFAQPSAVLTALSSLWPGPLTVVTPALPSCPPRLAPGGQVGLRVPDHPVAQALLHLCGGVLATTSCNRSGEPPAATWQAAVASGLGDLTLPEGGQAAAGLASTVVVLPGGVVMREGAVTAAQIRALLGVEPDHG</sequence>
<evidence type="ECO:0000256" key="9">
    <source>
        <dbReference type="ARBA" id="ARBA00022840"/>
    </source>
</evidence>
<comment type="subcellular location">
    <subcellularLocation>
        <location evidence="1">Cytoplasm</location>
    </subcellularLocation>
</comment>
<dbReference type="PANTHER" id="PTHR17490:SF16">
    <property type="entry name" value="THREONYLCARBAMOYL-AMP SYNTHASE"/>
    <property type="match status" value="1"/>
</dbReference>
<keyword evidence="14" id="KW-1185">Reference proteome</keyword>
<evidence type="ECO:0000256" key="7">
    <source>
        <dbReference type="ARBA" id="ARBA00022695"/>
    </source>
</evidence>
<dbReference type="PROSITE" id="PS51163">
    <property type="entry name" value="YRDC"/>
    <property type="match status" value="1"/>
</dbReference>
<dbReference type="InterPro" id="IPR006070">
    <property type="entry name" value="Sua5-like_dom"/>
</dbReference>
<keyword evidence="7 13" id="KW-0548">Nucleotidyltransferase</keyword>
<dbReference type="SUPFAM" id="SSF55821">
    <property type="entry name" value="YrdC/RibB"/>
    <property type="match status" value="1"/>
</dbReference>
<dbReference type="RefSeq" id="WP_380062533.1">
    <property type="nucleotide sequence ID" value="NZ_JBHSEI010000010.1"/>
</dbReference>
<dbReference type="EMBL" id="JBHSEI010000010">
    <property type="protein sequence ID" value="MFC4639547.1"/>
    <property type="molecule type" value="Genomic_DNA"/>
</dbReference>
<dbReference type="InterPro" id="IPR017945">
    <property type="entry name" value="DHBP_synth_RibB-like_a/b_dom"/>
</dbReference>
<evidence type="ECO:0000256" key="1">
    <source>
        <dbReference type="ARBA" id="ARBA00004496"/>
    </source>
</evidence>
<dbReference type="EC" id="2.7.7.87" evidence="3"/>
<evidence type="ECO:0000256" key="5">
    <source>
        <dbReference type="ARBA" id="ARBA00022679"/>
    </source>
</evidence>
<evidence type="ECO:0000259" key="12">
    <source>
        <dbReference type="PROSITE" id="PS51163"/>
    </source>
</evidence>